<keyword evidence="3" id="KW-1185">Reference proteome</keyword>
<dbReference type="SUPFAM" id="SSF64268">
    <property type="entry name" value="PX domain"/>
    <property type="match status" value="1"/>
</dbReference>
<accession>A0A9N9ET21</accession>
<organism evidence="2 3">
    <name type="scientific">Ambispora leptoticha</name>
    <dbReference type="NCBI Taxonomy" id="144679"/>
    <lineage>
        <taxon>Eukaryota</taxon>
        <taxon>Fungi</taxon>
        <taxon>Fungi incertae sedis</taxon>
        <taxon>Mucoromycota</taxon>
        <taxon>Glomeromycotina</taxon>
        <taxon>Glomeromycetes</taxon>
        <taxon>Archaeosporales</taxon>
        <taxon>Ambisporaceae</taxon>
        <taxon>Ambispora</taxon>
    </lineage>
</organism>
<reference evidence="2" key="1">
    <citation type="submission" date="2021-06" db="EMBL/GenBank/DDBJ databases">
        <authorList>
            <person name="Kallberg Y."/>
            <person name="Tangrot J."/>
            <person name="Rosling A."/>
        </authorList>
    </citation>
    <scope>NUCLEOTIDE SEQUENCE</scope>
    <source>
        <strain evidence="2">FL130A</strain>
    </source>
</reference>
<dbReference type="Proteomes" id="UP000789508">
    <property type="component" value="Unassembled WGS sequence"/>
</dbReference>
<sequence length="147" mass="17318">QSNMPQALIRLRAASVSICVQKIRVKSYGFLGLRKYAEYEIHITYMSDRDGWTQSFPYFRYSELRAFHKVLRQNFPRFLCGDFPEKKIFRIYCTDNLSHEFLLNRACKIEKFLIILVKSFGDVDVVLRFLGIDLDNLTPGRIPNENL</sequence>
<dbReference type="PROSITE" id="PS50195">
    <property type="entry name" value="PX"/>
    <property type="match status" value="1"/>
</dbReference>
<feature type="domain" description="PX" evidence="1">
    <location>
        <begin position="17"/>
        <end position="147"/>
    </location>
</feature>
<gene>
    <name evidence="2" type="ORF">ALEPTO_LOCUS11318</name>
</gene>
<proteinExistence type="predicted"/>
<dbReference type="CDD" id="cd06093">
    <property type="entry name" value="PX_domain"/>
    <property type="match status" value="1"/>
</dbReference>
<dbReference type="EMBL" id="CAJVPS010017550">
    <property type="protein sequence ID" value="CAG8694165.1"/>
    <property type="molecule type" value="Genomic_DNA"/>
</dbReference>
<evidence type="ECO:0000259" key="1">
    <source>
        <dbReference type="PROSITE" id="PS50195"/>
    </source>
</evidence>
<comment type="caution">
    <text evidence="2">The sequence shown here is derived from an EMBL/GenBank/DDBJ whole genome shotgun (WGS) entry which is preliminary data.</text>
</comment>
<evidence type="ECO:0000313" key="3">
    <source>
        <dbReference type="Proteomes" id="UP000789508"/>
    </source>
</evidence>
<dbReference type="InterPro" id="IPR001683">
    <property type="entry name" value="PX_dom"/>
</dbReference>
<protein>
    <submittedName>
        <fullName evidence="2">7444_t:CDS:1</fullName>
    </submittedName>
</protein>
<dbReference type="Gene3D" id="3.30.1520.10">
    <property type="entry name" value="Phox-like domain"/>
    <property type="match status" value="1"/>
</dbReference>
<dbReference type="Pfam" id="PF00787">
    <property type="entry name" value="PX"/>
    <property type="match status" value="1"/>
</dbReference>
<dbReference type="AlphaFoldDB" id="A0A9N9ET21"/>
<name>A0A9N9ET21_9GLOM</name>
<dbReference type="InterPro" id="IPR036871">
    <property type="entry name" value="PX_dom_sf"/>
</dbReference>
<feature type="non-terminal residue" evidence="2">
    <location>
        <position position="147"/>
    </location>
</feature>
<dbReference type="GO" id="GO:0035091">
    <property type="term" value="F:phosphatidylinositol binding"/>
    <property type="evidence" value="ECO:0007669"/>
    <property type="project" value="InterPro"/>
</dbReference>
<dbReference type="OrthoDB" id="2391354at2759"/>
<evidence type="ECO:0000313" key="2">
    <source>
        <dbReference type="EMBL" id="CAG8694165.1"/>
    </source>
</evidence>